<dbReference type="InterPro" id="IPR008991">
    <property type="entry name" value="Translation_prot_SH3-like_sf"/>
</dbReference>
<dbReference type="InterPro" id="IPR057264">
    <property type="entry name" value="Ribosomal_uL24_C"/>
</dbReference>
<evidence type="ECO:0000313" key="8">
    <source>
        <dbReference type="EMBL" id="AOM64468.1"/>
    </source>
</evidence>
<keyword evidence="4" id="KW-0687">Ribonucleoprotein</keyword>
<dbReference type="GO" id="GO:0005840">
    <property type="term" value="C:ribosome"/>
    <property type="evidence" value="ECO:0007669"/>
    <property type="project" value="UniProtKB-KW"/>
</dbReference>
<dbReference type="Pfam" id="PF00467">
    <property type="entry name" value="KOW"/>
    <property type="match status" value="1"/>
</dbReference>
<protein>
    <recommendedName>
        <fullName evidence="5">Large ribosomal subunit protein uL24c</fullName>
    </recommendedName>
    <alternativeName>
        <fullName evidence="6">50S ribosomal protein L24, chloroplastic</fullName>
    </alternativeName>
</protein>
<evidence type="ECO:0000256" key="6">
    <source>
        <dbReference type="ARBA" id="ARBA00035361"/>
    </source>
</evidence>
<evidence type="ECO:0000256" key="4">
    <source>
        <dbReference type="ARBA" id="ARBA00023274"/>
    </source>
</evidence>
<keyword evidence="8" id="KW-0934">Plastid</keyword>
<dbReference type="Gene3D" id="2.30.30.30">
    <property type="match status" value="1"/>
</dbReference>
<reference evidence="8" key="1">
    <citation type="journal article" date="2016" name="BMC Biol.">
        <title>Parallel evolution of highly conserved plastid genome architecture in red seaweeds and seed plants.</title>
        <authorList>
            <person name="Lee J."/>
            <person name="Cho C.H."/>
            <person name="Park S.I."/>
            <person name="Choi J.W."/>
            <person name="Song H.S."/>
            <person name="West J.A."/>
            <person name="Bhattacharya D."/>
            <person name="Yoon H.S."/>
        </authorList>
    </citation>
    <scope>NUCLEOTIDE SEQUENCE</scope>
</reference>
<dbReference type="InterPro" id="IPR041988">
    <property type="entry name" value="Ribosomal_uL24_KOW"/>
</dbReference>
<dbReference type="InterPro" id="IPR005824">
    <property type="entry name" value="KOW"/>
</dbReference>
<dbReference type="Pfam" id="PF17136">
    <property type="entry name" value="ribosomal_L24"/>
    <property type="match status" value="1"/>
</dbReference>
<dbReference type="GO" id="GO:0003723">
    <property type="term" value="F:RNA binding"/>
    <property type="evidence" value="ECO:0007669"/>
    <property type="project" value="InterPro"/>
</dbReference>
<dbReference type="HAMAP" id="MF_01326_B">
    <property type="entry name" value="Ribosomal_uL24_B"/>
    <property type="match status" value="1"/>
</dbReference>
<dbReference type="GO" id="GO:1990904">
    <property type="term" value="C:ribonucleoprotein complex"/>
    <property type="evidence" value="ECO:0007669"/>
    <property type="project" value="UniProtKB-KW"/>
</dbReference>
<evidence type="ECO:0000256" key="5">
    <source>
        <dbReference type="ARBA" id="ARBA00035282"/>
    </source>
</evidence>
<dbReference type="NCBIfam" id="TIGR01079">
    <property type="entry name" value="rplX_bact"/>
    <property type="match status" value="1"/>
</dbReference>
<dbReference type="GeneID" id="29069593"/>
<keyword evidence="3 8" id="KW-0689">Ribosomal protein</keyword>
<name>A0A1C9C7V8_RHOPU</name>
<proteinExistence type="inferred from homology"/>
<dbReference type="InterPro" id="IPR003256">
    <property type="entry name" value="Ribosomal_uL24"/>
</dbReference>
<evidence type="ECO:0000256" key="3">
    <source>
        <dbReference type="ARBA" id="ARBA00022980"/>
    </source>
</evidence>
<evidence type="ECO:0000256" key="2">
    <source>
        <dbReference type="ARBA" id="ARBA00010618"/>
    </source>
</evidence>
<evidence type="ECO:0000256" key="1">
    <source>
        <dbReference type="ARBA" id="ARBA00004072"/>
    </source>
</evidence>
<comment type="function">
    <text evidence="1">One of two assembly initiator proteins, it binds directly to the 5'-end of the 23S rRNA, where it nucleates assembly of the 50S subunit.</text>
</comment>
<dbReference type="GO" id="GO:0006412">
    <property type="term" value="P:translation"/>
    <property type="evidence" value="ECO:0007669"/>
    <property type="project" value="InterPro"/>
</dbReference>
<gene>
    <name evidence="8" type="primary">rpl24</name>
    <name evidence="8" type="ORF">Rhodyp_190</name>
</gene>
<dbReference type="SUPFAM" id="SSF50104">
    <property type="entry name" value="Translation proteins SH3-like domain"/>
    <property type="match status" value="1"/>
</dbReference>
<dbReference type="CDD" id="cd06089">
    <property type="entry name" value="KOW_RPL26"/>
    <property type="match status" value="1"/>
</dbReference>
<dbReference type="AlphaFoldDB" id="A0A1C9C7V8"/>
<evidence type="ECO:0000259" key="7">
    <source>
        <dbReference type="SMART" id="SM00739"/>
    </source>
</evidence>
<dbReference type="PANTHER" id="PTHR12903">
    <property type="entry name" value="MITOCHONDRIAL RIBOSOMAL PROTEIN L24"/>
    <property type="match status" value="1"/>
</dbReference>
<dbReference type="RefSeq" id="YP_009293786.1">
    <property type="nucleotide sequence ID" value="NC_031144.1"/>
</dbReference>
<comment type="similarity">
    <text evidence="2">Belongs to the universal ribosomal protein uL24 family.</text>
</comment>
<dbReference type="InterPro" id="IPR014722">
    <property type="entry name" value="Rib_uL2_dom2"/>
</dbReference>
<feature type="domain" description="KOW" evidence="7">
    <location>
        <begin position="10"/>
        <end position="37"/>
    </location>
</feature>
<organism evidence="8">
    <name type="scientific">Rhodymenia pseudopalmata</name>
    <name type="common">Red alga</name>
    <dbReference type="NCBI Taxonomy" id="31502"/>
    <lineage>
        <taxon>Eukaryota</taxon>
        <taxon>Rhodophyta</taxon>
        <taxon>Florideophyceae</taxon>
        <taxon>Rhodymeniophycidae</taxon>
        <taxon>Rhodymeniales</taxon>
        <taxon>Rhodymeniaceae</taxon>
        <taxon>Rhodymenia</taxon>
    </lineage>
</organism>
<dbReference type="EMBL" id="KX284709">
    <property type="protein sequence ID" value="AOM64468.1"/>
    <property type="molecule type" value="Genomic_DNA"/>
</dbReference>
<dbReference type="SMART" id="SM00739">
    <property type="entry name" value="KOW"/>
    <property type="match status" value="1"/>
</dbReference>
<geneLocation type="plastid" evidence="8"/>
<accession>A0A1C9C7V8</accession>
<sequence>MNKKRYNKMHVKKGNQVKIISGKHRGKTGEIIKVINKSNKIIIKNINVIKKHIKSKNRDEPGQIISAEAPIHSSNVAIYQDS</sequence>
<dbReference type="GO" id="GO:0003735">
    <property type="term" value="F:structural constituent of ribosome"/>
    <property type="evidence" value="ECO:0007669"/>
    <property type="project" value="InterPro"/>
</dbReference>